<sequence>MQGNLNEIDIRSLLELIELGQRSGFLWVETDNNAGKINPYNQRQEEKSQWLIFFDSGQIIYAVEGESDTSKIDDYLRYYRVKDWQNCIELASLSSSVIPEYGYLWALLEQKIITPNQARNIIYSLVSDVLFDLFSLHQGSFSFCNALVLEPQVTTFEISSLTSEISQQTLDWKKLYPYIQSPRQFPILTDIEKLSSNLPQPTVNKLKHWANGQTSLRQLARCLNKDTVTVAKAIYPYMQDNLVRMVYSNTRKLSIQSQPNRKNRIICIDDAVTTVKSIESTLHAGGYDAIAITSPLEAIGQIFNIKPDLIFCAFTMSDLDGWEICAMLRNSSTFRKVPIIILGTSCKFIDRIRAKMVGATDYLSKPFQNNELLVLVDKYLQSQPAFK</sequence>
<gene>
    <name evidence="5" type="ORF">BC008_35650</name>
</gene>
<dbReference type="PANTHER" id="PTHR44591">
    <property type="entry name" value="STRESS RESPONSE REGULATOR PROTEIN 1"/>
    <property type="match status" value="1"/>
</dbReference>
<evidence type="ECO:0000313" key="5">
    <source>
        <dbReference type="EMBL" id="KST69457.1"/>
    </source>
</evidence>
<dbReference type="RefSeq" id="WP_027841427.1">
    <property type="nucleotide sequence ID" value="NZ_LMTZ01000024.1"/>
</dbReference>
<dbReference type="EMBL" id="LMTZ01000024">
    <property type="protein sequence ID" value="KST69457.1"/>
    <property type="molecule type" value="Genomic_DNA"/>
</dbReference>
<dbReference type="Pfam" id="PF00072">
    <property type="entry name" value="Response_reg"/>
    <property type="match status" value="1"/>
</dbReference>
<dbReference type="SMART" id="SM00448">
    <property type="entry name" value="REC"/>
    <property type="match status" value="1"/>
</dbReference>
<protein>
    <recommendedName>
        <fullName evidence="2">Protein PatA</fullName>
    </recommendedName>
</protein>
<dbReference type="PIRSF" id="PIRSF005897">
    <property type="entry name" value="RR_PatA"/>
    <property type="match status" value="1"/>
</dbReference>
<evidence type="ECO:0000256" key="1">
    <source>
        <dbReference type="ARBA" id="ARBA00022553"/>
    </source>
</evidence>
<dbReference type="InterPro" id="IPR011006">
    <property type="entry name" value="CheY-like_superfamily"/>
</dbReference>
<dbReference type="InterPro" id="IPR025497">
    <property type="entry name" value="PatA-like_N"/>
</dbReference>
<keyword evidence="2" id="KW-0902">Two-component regulatory system</keyword>
<dbReference type="Proteomes" id="UP000053372">
    <property type="component" value="Unassembled WGS sequence"/>
</dbReference>
<evidence type="ECO:0000256" key="3">
    <source>
        <dbReference type="PROSITE-ProRule" id="PRU00169"/>
    </source>
</evidence>
<dbReference type="GO" id="GO:0000160">
    <property type="term" value="P:phosphorelay signal transduction system"/>
    <property type="evidence" value="ECO:0007669"/>
    <property type="project" value="UniProtKB-KW"/>
</dbReference>
<evidence type="ECO:0000256" key="2">
    <source>
        <dbReference type="PIRNR" id="PIRNR005897"/>
    </source>
</evidence>
<proteinExistence type="evidence at transcript level"/>
<dbReference type="OrthoDB" id="525404at2"/>
<accession>A0A0V7ZYL9</accession>
<feature type="domain" description="Response regulatory" evidence="4">
    <location>
        <begin position="264"/>
        <end position="380"/>
    </location>
</feature>
<dbReference type="GO" id="GO:0030428">
    <property type="term" value="C:cell septum"/>
    <property type="evidence" value="ECO:0007669"/>
    <property type="project" value="UniProtKB-SubCell"/>
</dbReference>
<evidence type="ECO:0000313" key="6">
    <source>
        <dbReference type="Proteomes" id="UP000053372"/>
    </source>
</evidence>
<reference evidence="5 6" key="1">
    <citation type="journal article" date="2015" name="Genome Announc.">
        <title>Draft Genome of the Euendolithic (true boring) Cyanobacterium Mastigocoleus testarum strain BC008.</title>
        <authorList>
            <person name="Guida B.S."/>
            <person name="Garcia-Pichel F."/>
        </authorList>
    </citation>
    <scope>NUCLEOTIDE SEQUENCE [LARGE SCALE GENOMIC DNA]</scope>
    <source>
        <strain evidence="5 6">BC008</strain>
    </source>
</reference>
<dbReference type="SUPFAM" id="SSF52172">
    <property type="entry name" value="CheY-like"/>
    <property type="match status" value="1"/>
</dbReference>
<dbReference type="InterPro" id="IPR001789">
    <property type="entry name" value="Sig_transdc_resp-reg_receiver"/>
</dbReference>
<dbReference type="InterPro" id="IPR024186">
    <property type="entry name" value="Sig_transdc_resp-reg_PatA"/>
</dbReference>
<comment type="subcellular location">
    <subcellularLocation>
        <location evidence="2">Cell septum</location>
    </subcellularLocation>
</comment>
<dbReference type="InterPro" id="IPR050595">
    <property type="entry name" value="Bact_response_regulator"/>
</dbReference>
<organism evidence="5 6">
    <name type="scientific">Mastigocoleus testarum BC008</name>
    <dbReference type="NCBI Taxonomy" id="371196"/>
    <lineage>
        <taxon>Bacteria</taxon>
        <taxon>Bacillati</taxon>
        <taxon>Cyanobacteriota</taxon>
        <taxon>Cyanophyceae</taxon>
        <taxon>Nostocales</taxon>
        <taxon>Hapalosiphonaceae</taxon>
        <taxon>Mastigocoleus</taxon>
    </lineage>
</organism>
<dbReference type="GO" id="GO:0043158">
    <property type="term" value="P:heterocyst development"/>
    <property type="evidence" value="ECO:0007669"/>
    <property type="project" value="UniProtKB-KW"/>
</dbReference>
<comment type="caution">
    <text evidence="5">The sequence shown here is derived from an EMBL/GenBank/DDBJ whole genome shotgun (WGS) entry which is preliminary data.</text>
</comment>
<comment type="caution">
    <text evidence="3">Lacks conserved residue(s) required for the propagation of feature annotation.</text>
</comment>
<keyword evidence="2" id="KW-0364">Heterocyst</keyword>
<keyword evidence="1" id="KW-0597">Phosphoprotein</keyword>
<comment type="function">
    <text evidence="2">Controls heterocyst pattern formation.</text>
</comment>
<comment type="induction">
    <text evidence="2">By nitrogen starvation.</text>
</comment>
<keyword evidence="6" id="KW-1185">Reference proteome</keyword>
<dbReference type="Pfam" id="PF14332">
    <property type="entry name" value="DUF4388"/>
    <property type="match status" value="1"/>
</dbReference>
<dbReference type="AlphaFoldDB" id="A0A0V7ZYL9"/>
<dbReference type="PANTHER" id="PTHR44591:SF3">
    <property type="entry name" value="RESPONSE REGULATORY DOMAIN-CONTAINING PROTEIN"/>
    <property type="match status" value="1"/>
</dbReference>
<name>A0A0V7ZYL9_9CYAN</name>
<evidence type="ECO:0000259" key="4">
    <source>
        <dbReference type="PROSITE" id="PS50110"/>
    </source>
</evidence>
<dbReference type="PROSITE" id="PS50110">
    <property type="entry name" value="RESPONSE_REGULATORY"/>
    <property type="match status" value="1"/>
</dbReference>
<dbReference type="Gene3D" id="3.40.50.2300">
    <property type="match status" value="1"/>
</dbReference>